<dbReference type="EnsemblMetazoa" id="PPAI000133-RA">
    <property type="protein sequence ID" value="PPAI000133-PA"/>
    <property type="gene ID" value="PPAI000133"/>
</dbReference>
<organism evidence="1 2">
    <name type="scientific">Phlebotomus papatasi</name>
    <name type="common">Sandfly</name>
    <dbReference type="NCBI Taxonomy" id="29031"/>
    <lineage>
        <taxon>Eukaryota</taxon>
        <taxon>Metazoa</taxon>
        <taxon>Ecdysozoa</taxon>
        <taxon>Arthropoda</taxon>
        <taxon>Hexapoda</taxon>
        <taxon>Insecta</taxon>
        <taxon>Pterygota</taxon>
        <taxon>Neoptera</taxon>
        <taxon>Endopterygota</taxon>
        <taxon>Diptera</taxon>
        <taxon>Nematocera</taxon>
        <taxon>Psychodoidea</taxon>
        <taxon>Psychodidae</taxon>
        <taxon>Phlebotomus</taxon>
        <taxon>Phlebotomus</taxon>
    </lineage>
</organism>
<dbReference type="EMBL" id="AJVK01020054">
    <property type="status" value="NOT_ANNOTATED_CDS"/>
    <property type="molecule type" value="Genomic_DNA"/>
</dbReference>
<protein>
    <submittedName>
        <fullName evidence="1">Uncharacterized protein</fullName>
    </submittedName>
</protein>
<evidence type="ECO:0000313" key="2">
    <source>
        <dbReference type="Proteomes" id="UP000092462"/>
    </source>
</evidence>
<reference evidence="1" key="1">
    <citation type="submission" date="2022-08" db="UniProtKB">
        <authorList>
            <consortium name="EnsemblMetazoa"/>
        </authorList>
    </citation>
    <scope>IDENTIFICATION</scope>
    <source>
        <strain evidence="1">Israel</strain>
    </source>
</reference>
<proteinExistence type="predicted"/>
<dbReference type="VEuPathDB" id="VectorBase:PPAPM1_011311"/>
<sequence length="434" mass="49642">MDKYRTIFPKFLIYYSQESYIKHLGDPGTYKPKELARNSLPDCLPFILSGHNAKCRKMREFFVKYFGNIEEFTNQNASLILQKLFENFWDIQEYEKLYGFPPNELMTSEFVLNCEQFQKCLDTLSLSKHPDKVVEIYKQLGSQENDTILHKLTDILIKCAQSDNDSLSIEATKCLSEMGYLELNATESVPKSEDSAKKPKIIYAEECLKVYEKIVVALQELQQDCDVFVSNAASSTLNAILSDSVGREMKHMKNREIFMSSKPSKQMLNVNEDTVDKQPLKNLFSVQERDSHEKWIERIAGKILQAFGNTSLLAIAKQKLSFAEFLVPTLISLLLSIHFKPINGEIQQSVNDFFEKYAAAKVSKIPDQHNAKVFQRIQLNYLQIADAACFSGNYSVSLVFAEMWIASELNNAGKTNKDLLATSIREIFIKVDFP</sequence>
<dbReference type="SUPFAM" id="SSF48371">
    <property type="entry name" value="ARM repeat"/>
    <property type="match status" value="1"/>
</dbReference>
<evidence type="ECO:0000313" key="1">
    <source>
        <dbReference type="EnsemblMetazoa" id="PPAI000133-PA"/>
    </source>
</evidence>
<name>A0A1B0GLX4_PHLPP</name>
<accession>A0A1B0GLX4</accession>
<dbReference type="AlphaFoldDB" id="A0A1B0GLX4"/>
<dbReference type="Proteomes" id="UP000092462">
    <property type="component" value="Unassembled WGS sequence"/>
</dbReference>
<dbReference type="VEuPathDB" id="VectorBase:PPAI000133"/>
<keyword evidence="2" id="KW-1185">Reference proteome</keyword>
<dbReference type="InterPro" id="IPR016024">
    <property type="entry name" value="ARM-type_fold"/>
</dbReference>
<dbReference type="EMBL" id="AJVK01020053">
    <property type="status" value="NOT_ANNOTATED_CDS"/>
    <property type="molecule type" value="Genomic_DNA"/>
</dbReference>